<dbReference type="OrthoDB" id="979203at2"/>
<dbReference type="Proteomes" id="UP000004690">
    <property type="component" value="Unassembled WGS sequence"/>
</dbReference>
<keyword evidence="2" id="KW-1185">Reference proteome</keyword>
<reference evidence="1 2" key="1">
    <citation type="submission" date="2012-02" db="EMBL/GenBank/DDBJ databases">
        <title>Improved High-Quality Draft genome of Joostella marina DSM 19592.</title>
        <authorList>
            <consortium name="US DOE Joint Genome Institute (JGI-PGF)"/>
            <person name="Lucas S."/>
            <person name="Copeland A."/>
            <person name="Lapidus A."/>
            <person name="Bruce D."/>
            <person name="Goodwin L."/>
            <person name="Pitluck S."/>
            <person name="Peters L."/>
            <person name="Chertkov O."/>
            <person name="Ovchinnikova G."/>
            <person name="Kyrpides N."/>
            <person name="Mavromatis K."/>
            <person name="Detter J.C."/>
            <person name="Han C."/>
            <person name="Land M."/>
            <person name="Hauser L."/>
            <person name="Markowitz V."/>
            <person name="Cheng J.-F."/>
            <person name="Hugenholtz P."/>
            <person name="Woyke T."/>
            <person name="Wu D."/>
            <person name="Tindall B."/>
            <person name="Brambilla E."/>
            <person name="Klenk H.-P."/>
            <person name="Eisen J.A."/>
        </authorList>
    </citation>
    <scope>NUCLEOTIDE SEQUENCE [LARGE SCALE GENOMIC DNA]</scope>
    <source>
        <strain evidence="1 2">DSM 19592</strain>
    </source>
</reference>
<dbReference type="InterPro" id="IPR046153">
    <property type="entry name" value="DUF6155"/>
</dbReference>
<organism evidence="1 2">
    <name type="scientific">Galbibacter orientalis DSM 19592</name>
    <dbReference type="NCBI Taxonomy" id="926559"/>
    <lineage>
        <taxon>Bacteria</taxon>
        <taxon>Pseudomonadati</taxon>
        <taxon>Bacteroidota</taxon>
        <taxon>Flavobacteriia</taxon>
        <taxon>Flavobacteriales</taxon>
        <taxon>Flavobacteriaceae</taxon>
        <taxon>Galbibacter</taxon>
    </lineage>
</organism>
<dbReference type="EMBL" id="JH651379">
    <property type="protein sequence ID" value="EIJ38095.1"/>
    <property type="molecule type" value="Genomic_DNA"/>
</dbReference>
<gene>
    <name evidence="1" type="ORF">JoomaDRAFT_1074</name>
</gene>
<dbReference type="STRING" id="926559.JoomaDRAFT_1074"/>
<dbReference type="RefSeq" id="WP_008611206.1">
    <property type="nucleotide sequence ID" value="NZ_JH651379.1"/>
</dbReference>
<name>I3C3A2_9FLAO</name>
<proteinExistence type="predicted"/>
<evidence type="ECO:0000313" key="2">
    <source>
        <dbReference type="Proteomes" id="UP000004690"/>
    </source>
</evidence>
<protein>
    <submittedName>
        <fullName evidence="1">Uncharacterized protein</fullName>
    </submittedName>
</protein>
<dbReference type="AlphaFoldDB" id="I3C3A2"/>
<dbReference type="Pfam" id="PF19652">
    <property type="entry name" value="DUF6155"/>
    <property type="match status" value="1"/>
</dbReference>
<dbReference type="eggNOG" id="ENOG502ZCID">
    <property type="taxonomic scope" value="Bacteria"/>
</dbReference>
<dbReference type="HOGENOM" id="CLU_122246_2_0_10"/>
<evidence type="ECO:0000313" key="1">
    <source>
        <dbReference type="EMBL" id="EIJ38095.1"/>
    </source>
</evidence>
<sequence>MSKRDLKKYLQTLKKKELEAQVLDLYTRFKDVKVYYDFVFNPKEDKLIDEAKTKIANEYFPVTRRKPKARRSIAQKYIKHFLELGVNPILVADVMWFNIEIAQTFNKEKMLKSDAFYKSMAKSFDEAVKYTMQHGLMSDYKERLVAIYQEAKSQQWSSLHIIEASLDLVD</sequence>
<accession>I3C3A2</accession>